<keyword evidence="1" id="KW-0732">Signal</keyword>
<dbReference type="AlphaFoldDB" id="A0A1D1ZAQ7"/>
<dbReference type="GO" id="GO:0016874">
    <property type="term" value="F:ligase activity"/>
    <property type="evidence" value="ECO:0007669"/>
    <property type="project" value="UniProtKB-KW"/>
</dbReference>
<feature type="chain" id="PRO_5008900869" evidence="1">
    <location>
        <begin position="25"/>
        <end position="158"/>
    </location>
</feature>
<keyword evidence="2" id="KW-0436">Ligase</keyword>
<proteinExistence type="predicted"/>
<feature type="signal peptide" evidence="1">
    <location>
        <begin position="1"/>
        <end position="24"/>
    </location>
</feature>
<dbReference type="EMBL" id="GDJX01003948">
    <property type="protein sequence ID" value="JAT63988.1"/>
    <property type="molecule type" value="Transcribed_RNA"/>
</dbReference>
<evidence type="ECO:0000256" key="1">
    <source>
        <dbReference type="SAM" id="SignalP"/>
    </source>
</evidence>
<gene>
    <name evidence="2" type="primary">At3g58140_1</name>
    <name evidence="2" type="ORF">g.84264</name>
</gene>
<reference evidence="2" key="1">
    <citation type="submission" date="2015-07" db="EMBL/GenBank/DDBJ databases">
        <title>Transcriptome Assembly of Anthurium amnicola.</title>
        <authorList>
            <person name="Suzuki J."/>
        </authorList>
    </citation>
    <scope>NUCLEOTIDE SEQUENCE</scope>
</reference>
<organism evidence="2">
    <name type="scientific">Anthurium amnicola</name>
    <dbReference type="NCBI Taxonomy" id="1678845"/>
    <lineage>
        <taxon>Eukaryota</taxon>
        <taxon>Viridiplantae</taxon>
        <taxon>Streptophyta</taxon>
        <taxon>Embryophyta</taxon>
        <taxon>Tracheophyta</taxon>
        <taxon>Spermatophyta</taxon>
        <taxon>Magnoliopsida</taxon>
        <taxon>Liliopsida</taxon>
        <taxon>Araceae</taxon>
        <taxon>Pothoideae</taxon>
        <taxon>Potheae</taxon>
        <taxon>Anthurium</taxon>
    </lineage>
</organism>
<name>A0A1D1ZAQ7_9ARAE</name>
<protein>
    <submittedName>
        <fullName evidence="2">Phenylalanine--tRNA ligase, chloroplastic/mitochondrial</fullName>
    </submittedName>
</protein>
<evidence type="ECO:0000313" key="2">
    <source>
        <dbReference type="EMBL" id="JAT63988.1"/>
    </source>
</evidence>
<sequence length="158" mass="18087">MAKKLTSWFLIIYTILVLCSLVSGQKDPKSHSSTSQINLKSHNSKIQNLPLKYDFNSIKQMIVSFKTEKFTGASTQIFVNYKSIVKIPGVTVAELWRVDDKGDVLVDAIFVKNDQQSRRRAWKEVPISKNKYYVVFKYVTTNKNSKFASGFIDQEPVI</sequence>
<accession>A0A1D1ZAQ7</accession>